<evidence type="ECO:0000256" key="1">
    <source>
        <dbReference type="SAM" id="MobiDB-lite"/>
    </source>
</evidence>
<feature type="region of interest" description="Disordered" evidence="1">
    <location>
        <begin position="1"/>
        <end position="29"/>
    </location>
</feature>
<reference evidence="2" key="1">
    <citation type="journal article" date="2021" name="bioRxiv">
        <title>Whole Genome Assembly and Annotation of Northern Wild Rice, Zizania palustris L., Supports a Whole Genome Duplication in the Zizania Genus.</title>
        <authorList>
            <person name="Haas M."/>
            <person name="Kono T."/>
            <person name="Macchietto M."/>
            <person name="Millas R."/>
            <person name="McGilp L."/>
            <person name="Shao M."/>
            <person name="Duquette J."/>
            <person name="Hirsch C.N."/>
            <person name="Kimball J."/>
        </authorList>
    </citation>
    <scope>NUCLEOTIDE SEQUENCE</scope>
    <source>
        <tissue evidence="2">Fresh leaf tissue</tissue>
    </source>
</reference>
<dbReference type="EMBL" id="JAAALK010000283">
    <property type="protein sequence ID" value="KAG8070000.1"/>
    <property type="molecule type" value="Genomic_DNA"/>
</dbReference>
<dbReference type="AlphaFoldDB" id="A0A8J5SZ26"/>
<dbReference type="Proteomes" id="UP000729402">
    <property type="component" value="Unassembled WGS sequence"/>
</dbReference>
<gene>
    <name evidence="2" type="ORF">GUJ93_ZPchr0006g45313</name>
</gene>
<accession>A0A8J5SZ26</accession>
<organism evidence="2 3">
    <name type="scientific">Zizania palustris</name>
    <name type="common">Northern wild rice</name>
    <dbReference type="NCBI Taxonomy" id="103762"/>
    <lineage>
        <taxon>Eukaryota</taxon>
        <taxon>Viridiplantae</taxon>
        <taxon>Streptophyta</taxon>
        <taxon>Embryophyta</taxon>
        <taxon>Tracheophyta</taxon>
        <taxon>Spermatophyta</taxon>
        <taxon>Magnoliopsida</taxon>
        <taxon>Liliopsida</taxon>
        <taxon>Poales</taxon>
        <taxon>Poaceae</taxon>
        <taxon>BOP clade</taxon>
        <taxon>Oryzoideae</taxon>
        <taxon>Oryzeae</taxon>
        <taxon>Zizaniinae</taxon>
        <taxon>Zizania</taxon>
    </lineage>
</organism>
<proteinExistence type="predicted"/>
<comment type="caution">
    <text evidence="2">The sequence shown here is derived from an EMBL/GenBank/DDBJ whole genome shotgun (WGS) entry which is preliminary data.</text>
</comment>
<evidence type="ECO:0000313" key="3">
    <source>
        <dbReference type="Proteomes" id="UP000729402"/>
    </source>
</evidence>
<keyword evidence="3" id="KW-1185">Reference proteome</keyword>
<evidence type="ECO:0000313" key="2">
    <source>
        <dbReference type="EMBL" id="KAG8070000.1"/>
    </source>
</evidence>
<protein>
    <submittedName>
        <fullName evidence="2">Uncharacterized protein</fullName>
    </submittedName>
</protein>
<reference evidence="2" key="2">
    <citation type="submission" date="2021-02" db="EMBL/GenBank/DDBJ databases">
        <authorList>
            <person name="Kimball J.A."/>
            <person name="Haas M.W."/>
            <person name="Macchietto M."/>
            <person name="Kono T."/>
            <person name="Duquette J."/>
            <person name="Shao M."/>
        </authorList>
    </citation>
    <scope>NUCLEOTIDE SEQUENCE</scope>
    <source>
        <tissue evidence="2">Fresh leaf tissue</tissue>
    </source>
</reference>
<sequence>MVDRDNITHHHHLQNCNPGTEPTSRKRVEGRKRADYLIYTLRAPGQETTGREVAVRGDEIGICGLLDADPGGEANRELKTLSGLGGWIFSLMPCVIRRLFGDLCANCYAHWGCLDWVKF</sequence>
<name>A0A8J5SZ26_ZIZPA</name>